<dbReference type="InterPro" id="IPR002110">
    <property type="entry name" value="Ankyrin_rpt"/>
</dbReference>
<feature type="repeat" description="ANK" evidence="3">
    <location>
        <begin position="231"/>
        <end position="263"/>
    </location>
</feature>
<dbReference type="SMART" id="SM00248">
    <property type="entry name" value="ANK"/>
    <property type="match status" value="5"/>
</dbReference>
<feature type="repeat" description="ANK" evidence="3">
    <location>
        <begin position="111"/>
        <end position="143"/>
    </location>
</feature>
<accession>A0A0G4GLM9</accession>
<gene>
    <name evidence="4" type="ORF">Cvel_22442</name>
</gene>
<dbReference type="Pfam" id="PF12796">
    <property type="entry name" value="Ank_2"/>
    <property type="match status" value="1"/>
</dbReference>
<dbReference type="VEuPathDB" id="CryptoDB:Cvel_22442"/>
<dbReference type="PhylomeDB" id="A0A0G4GLM9"/>
<feature type="repeat" description="ANK" evidence="3">
    <location>
        <begin position="264"/>
        <end position="296"/>
    </location>
</feature>
<keyword evidence="2 3" id="KW-0040">ANK repeat</keyword>
<keyword evidence="1" id="KW-0677">Repeat</keyword>
<name>A0A0G4GLM9_9ALVE</name>
<dbReference type="PROSITE" id="PS50088">
    <property type="entry name" value="ANK_REPEAT"/>
    <property type="match status" value="3"/>
</dbReference>
<dbReference type="EMBL" id="CDMZ01001332">
    <property type="protein sequence ID" value="CEM31023.1"/>
    <property type="molecule type" value="Genomic_DNA"/>
</dbReference>
<dbReference type="PANTHER" id="PTHR24198">
    <property type="entry name" value="ANKYRIN REPEAT AND PROTEIN KINASE DOMAIN-CONTAINING PROTEIN"/>
    <property type="match status" value="1"/>
</dbReference>
<reference evidence="4" key="1">
    <citation type="submission" date="2014-11" db="EMBL/GenBank/DDBJ databases">
        <authorList>
            <person name="Otto D Thomas"/>
            <person name="Naeem Raeece"/>
        </authorList>
    </citation>
    <scope>NUCLEOTIDE SEQUENCE</scope>
</reference>
<evidence type="ECO:0000256" key="1">
    <source>
        <dbReference type="ARBA" id="ARBA00022737"/>
    </source>
</evidence>
<dbReference type="SUPFAM" id="SSF48403">
    <property type="entry name" value="Ankyrin repeat"/>
    <property type="match status" value="1"/>
</dbReference>
<proteinExistence type="predicted"/>
<evidence type="ECO:0000313" key="4">
    <source>
        <dbReference type="EMBL" id="CEM31023.1"/>
    </source>
</evidence>
<dbReference type="PROSITE" id="PS50297">
    <property type="entry name" value="ANK_REP_REGION"/>
    <property type="match status" value="3"/>
</dbReference>
<dbReference type="AlphaFoldDB" id="A0A0G4GLM9"/>
<sequence>MEETARLLDLFEVEGVGAILHSFRPVTPEDFHPELCRFLMGKRNGDNVRLFLKVGADLNHLVGGHTPLVRAICACNMEAFQMIVEDRGVDLEVRAGAAFEDSSRHVLAVMKGDTAVMAACRQGRWPMVPVLVAKGADVEARDAVGQHALQIACKVAETELRRSRMNPAAHHSAICKTLRCLVTKTSYLHGIRVYVDGLTRPLLHFFTWCGFADLVEVLLSKDIDVNTTDWGGSRALEIAVKRSNCKIVQLLINKGANVNVQVSGGFTVLHLAVFLRNVEIVKLLLEGGANKEIRDSEKKTPREKAEARGYHEIVALLDAPGTC</sequence>
<dbReference type="PANTHER" id="PTHR24198:SF165">
    <property type="entry name" value="ANKYRIN REPEAT-CONTAINING PROTEIN-RELATED"/>
    <property type="match status" value="1"/>
</dbReference>
<evidence type="ECO:0000256" key="3">
    <source>
        <dbReference type="PROSITE-ProRule" id="PRU00023"/>
    </source>
</evidence>
<dbReference type="Pfam" id="PF00023">
    <property type="entry name" value="Ank"/>
    <property type="match status" value="1"/>
</dbReference>
<evidence type="ECO:0000256" key="2">
    <source>
        <dbReference type="ARBA" id="ARBA00023043"/>
    </source>
</evidence>
<dbReference type="InterPro" id="IPR036770">
    <property type="entry name" value="Ankyrin_rpt-contain_sf"/>
</dbReference>
<dbReference type="Gene3D" id="1.25.40.20">
    <property type="entry name" value="Ankyrin repeat-containing domain"/>
    <property type="match status" value="2"/>
</dbReference>
<protein>
    <submittedName>
        <fullName evidence="4">Uncharacterized protein</fullName>
    </submittedName>
</protein>
<organism evidence="4">
    <name type="scientific">Chromera velia CCMP2878</name>
    <dbReference type="NCBI Taxonomy" id="1169474"/>
    <lineage>
        <taxon>Eukaryota</taxon>
        <taxon>Sar</taxon>
        <taxon>Alveolata</taxon>
        <taxon>Colpodellida</taxon>
        <taxon>Chromeraceae</taxon>
        <taxon>Chromera</taxon>
    </lineage>
</organism>